<evidence type="ECO:0000256" key="2">
    <source>
        <dbReference type="ARBA" id="ARBA00023052"/>
    </source>
</evidence>
<evidence type="ECO:0000259" key="4">
    <source>
        <dbReference type="Pfam" id="PF00205"/>
    </source>
</evidence>
<keyword evidence="2 3" id="KW-0786">Thiamine pyrophosphate</keyword>
<dbReference type="Gene3D" id="3.40.50.1220">
    <property type="entry name" value="TPP-binding domain"/>
    <property type="match status" value="1"/>
</dbReference>
<dbReference type="GO" id="GO:0000287">
    <property type="term" value="F:magnesium ion binding"/>
    <property type="evidence" value="ECO:0007669"/>
    <property type="project" value="InterPro"/>
</dbReference>
<proteinExistence type="inferred from homology"/>
<dbReference type="GO" id="GO:0003984">
    <property type="term" value="F:acetolactate synthase activity"/>
    <property type="evidence" value="ECO:0007669"/>
    <property type="project" value="TreeGrafter"/>
</dbReference>
<evidence type="ECO:0000256" key="3">
    <source>
        <dbReference type="RuleBase" id="RU362132"/>
    </source>
</evidence>
<evidence type="ECO:0000313" key="8">
    <source>
        <dbReference type="Proteomes" id="UP000598271"/>
    </source>
</evidence>
<dbReference type="InterPro" id="IPR011766">
    <property type="entry name" value="TPP_enzyme_TPP-bd"/>
</dbReference>
<name>A0A8J3D6K7_9BACT</name>
<accession>A0A8J3D6K7</accession>
<evidence type="ECO:0000256" key="1">
    <source>
        <dbReference type="ARBA" id="ARBA00007812"/>
    </source>
</evidence>
<dbReference type="InterPro" id="IPR029061">
    <property type="entry name" value="THDP-binding"/>
</dbReference>
<dbReference type="InterPro" id="IPR012001">
    <property type="entry name" value="Thiamin_PyroP_enz_TPP-bd_dom"/>
</dbReference>
<feature type="domain" description="Thiamine pyrophosphate enzyme N-terminal TPP-binding" evidence="6">
    <location>
        <begin position="5"/>
        <end position="113"/>
    </location>
</feature>
<dbReference type="Pfam" id="PF00205">
    <property type="entry name" value="TPP_enzyme_M"/>
    <property type="match status" value="1"/>
</dbReference>
<gene>
    <name evidence="7" type="primary">mdlC</name>
    <name evidence="7" type="ORF">GCM10007390_08780</name>
</gene>
<protein>
    <submittedName>
        <fullName evidence="7">Benzoylformate decarboxylase</fullName>
    </submittedName>
</protein>
<dbReference type="AlphaFoldDB" id="A0A8J3D6K7"/>
<evidence type="ECO:0000313" key="7">
    <source>
        <dbReference type="EMBL" id="GHB57606.1"/>
    </source>
</evidence>
<keyword evidence="8" id="KW-1185">Reference proteome</keyword>
<sequence>MAGKTGNQKIVEQFLADGMDHMYGNPGTVEQGFLDAVAEYPDMKYILTLQESVALMMADGHARFTQRPTLVQLHSAPGIGNAVGAAYQAKRGHAPLVIIGSDAGTQYMNMDAQMANDLVGMMRPVTKFSTMALSSKSLLRTLRQAIKIAGTPPMGPVYVCLPMNILDEPNDEPVFPTCIPSTRVRPDESLIKETAQALLAAEKPMMFIGDGVAYSDAIPEMTRVAELLGAEVYGVEFGDVIMDNTHPLYQGTTGHMFGSFSKPITSKGDANLVVGTYMMPEVFPEEGEIYAEGAKVIHFDLNAYEIAKNHRVDLGVVADPKLSLQALADELEATMTDGFRQAAAERAQQLGEAKKQKLAADFDKDQQQKGKSPLQMSQFAEVLAQKLPSDAIIFDEALTSSPAITRYIPPREAGQYFFTRGGSLGVGFPGAIGLKLANMDKTVIGFSGDGGSMYTIQALWSATRHKAGAKFVVCNNGSYKLLQMNIDVYWKERDMKKHDYPLPFDLSYPATRFDLLAQAMGVKAVRVEKEEEIAPAIEQMLADDEPFLIDLVLEGDHKSDWVQVNCSQ</sequence>
<dbReference type="GO" id="GO:0030976">
    <property type="term" value="F:thiamine pyrophosphate binding"/>
    <property type="evidence" value="ECO:0007669"/>
    <property type="project" value="InterPro"/>
</dbReference>
<dbReference type="InterPro" id="IPR029035">
    <property type="entry name" value="DHS-like_NAD/FAD-binding_dom"/>
</dbReference>
<comment type="caution">
    <text evidence="7">The sequence shown here is derived from an EMBL/GenBank/DDBJ whole genome shotgun (WGS) entry which is preliminary data.</text>
</comment>
<dbReference type="InterPro" id="IPR045229">
    <property type="entry name" value="TPP_enz"/>
</dbReference>
<dbReference type="CDD" id="cd07035">
    <property type="entry name" value="TPP_PYR_POX_like"/>
    <property type="match status" value="1"/>
</dbReference>
<dbReference type="SUPFAM" id="SSF52467">
    <property type="entry name" value="DHS-like NAD/FAD-binding domain"/>
    <property type="match status" value="1"/>
</dbReference>
<dbReference type="CDD" id="cd02002">
    <property type="entry name" value="TPP_BFDC"/>
    <property type="match status" value="1"/>
</dbReference>
<feature type="domain" description="Thiamine pyrophosphate enzyme central" evidence="4">
    <location>
        <begin position="191"/>
        <end position="327"/>
    </location>
</feature>
<dbReference type="PANTHER" id="PTHR18968:SF13">
    <property type="entry name" value="ACETOLACTATE SYNTHASE CATALYTIC SUBUNIT, MITOCHONDRIAL"/>
    <property type="match status" value="1"/>
</dbReference>
<dbReference type="GO" id="GO:0009099">
    <property type="term" value="P:L-valine biosynthetic process"/>
    <property type="evidence" value="ECO:0007669"/>
    <property type="project" value="TreeGrafter"/>
</dbReference>
<reference evidence="7 8" key="1">
    <citation type="journal article" date="2014" name="Int. J. Syst. Evol. Microbiol.">
        <title>Complete genome sequence of Corynebacterium casei LMG S-19264T (=DSM 44701T), isolated from a smear-ripened cheese.</title>
        <authorList>
            <consortium name="US DOE Joint Genome Institute (JGI-PGF)"/>
            <person name="Walter F."/>
            <person name="Albersmeier A."/>
            <person name="Kalinowski J."/>
            <person name="Ruckert C."/>
        </authorList>
    </citation>
    <scope>NUCLEOTIDE SEQUENCE [LARGE SCALE GENOMIC DNA]</scope>
    <source>
        <strain evidence="7 8">KCTC 12866</strain>
    </source>
</reference>
<organism evidence="7 8">
    <name type="scientific">Persicitalea jodogahamensis</name>
    <dbReference type="NCBI Taxonomy" id="402147"/>
    <lineage>
        <taxon>Bacteria</taxon>
        <taxon>Pseudomonadati</taxon>
        <taxon>Bacteroidota</taxon>
        <taxon>Cytophagia</taxon>
        <taxon>Cytophagales</taxon>
        <taxon>Spirosomataceae</taxon>
        <taxon>Persicitalea</taxon>
    </lineage>
</organism>
<feature type="domain" description="Thiamine pyrophosphate enzyme TPP-binding" evidence="5">
    <location>
        <begin position="404"/>
        <end position="550"/>
    </location>
</feature>
<dbReference type="GO" id="GO:0009097">
    <property type="term" value="P:isoleucine biosynthetic process"/>
    <property type="evidence" value="ECO:0007669"/>
    <property type="project" value="TreeGrafter"/>
</dbReference>
<dbReference type="GO" id="GO:0050660">
    <property type="term" value="F:flavin adenine dinucleotide binding"/>
    <property type="evidence" value="ECO:0007669"/>
    <property type="project" value="TreeGrafter"/>
</dbReference>
<dbReference type="InterPro" id="IPR012000">
    <property type="entry name" value="Thiamin_PyroP_enz_cen_dom"/>
</dbReference>
<dbReference type="EMBL" id="BMXF01000001">
    <property type="protein sequence ID" value="GHB57606.1"/>
    <property type="molecule type" value="Genomic_DNA"/>
</dbReference>
<dbReference type="SUPFAM" id="SSF52518">
    <property type="entry name" value="Thiamin diphosphate-binding fold (THDP-binding)"/>
    <property type="match status" value="2"/>
</dbReference>
<dbReference type="Gene3D" id="3.40.50.970">
    <property type="match status" value="2"/>
</dbReference>
<dbReference type="GO" id="GO:0005948">
    <property type="term" value="C:acetolactate synthase complex"/>
    <property type="evidence" value="ECO:0007669"/>
    <property type="project" value="TreeGrafter"/>
</dbReference>
<evidence type="ECO:0000259" key="6">
    <source>
        <dbReference type="Pfam" id="PF02776"/>
    </source>
</evidence>
<dbReference type="Pfam" id="PF02775">
    <property type="entry name" value="TPP_enzyme_C"/>
    <property type="match status" value="1"/>
</dbReference>
<dbReference type="Pfam" id="PF02776">
    <property type="entry name" value="TPP_enzyme_N"/>
    <property type="match status" value="1"/>
</dbReference>
<comment type="similarity">
    <text evidence="1 3">Belongs to the TPP enzyme family.</text>
</comment>
<dbReference type="Proteomes" id="UP000598271">
    <property type="component" value="Unassembled WGS sequence"/>
</dbReference>
<evidence type="ECO:0000259" key="5">
    <source>
        <dbReference type="Pfam" id="PF02775"/>
    </source>
</evidence>
<dbReference type="PANTHER" id="PTHR18968">
    <property type="entry name" value="THIAMINE PYROPHOSPHATE ENZYMES"/>
    <property type="match status" value="1"/>
</dbReference>